<evidence type="ECO:0000313" key="3">
    <source>
        <dbReference type="Proteomes" id="UP000094313"/>
    </source>
</evidence>
<organism evidence="2 3">
    <name type="scientific">Pedobacter steynii</name>
    <dbReference type="NCBI Taxonomy" id="430522"/>
    <lineage>
        <taxon>Bacteria</taxon>
        <taxon>Pseudomonadati</taxon>
        <taxon>Bacteroidota</taxon>
        <taxon>Sphingobacteriia</taxon>
        <taxon>Sphingobacteriales</taxon>
        <taxon>Sphingobacteriaceae</taxon>
        <taxon>Pedobacter</taxon>
    </lineage>
</organism>
<sequence length="170" mass="18505">MKSSFLTLFLAIVLSVAGSKAQDTAKVKQQAKMMADAFFRGDLNTLMNYTYPKVIIGAGKAKMIASVKKSLEEMKKAGMSFRSVSLGAVSKIYKAGTELHCTIPQHSSINVPGGYITSTSPLMGISADGGKTWKFISAGNMSKQEIDRLFPNFNPELVFKKVTTPVFHKE</sequence>
<keyword evidence="1" id="KW-0732">Signal</keyword>
<feature type="chain" id="PRO_5009098920" description="DUF4440 domain-containing protein" evidence="1">
    <location>
        <begin position="22"/>
        <end position="170"/>
    </location>
</feature>
<evidence type="ECO:0008006" key="4">
    <source>
        <dbReference type="Google" id="ProtNLM"/>
    </source>
</evidence>
<dbReference type="EMBL" id="CP017141">
    <property type="protein sequence ID" value="AOM80238.1"/>
    <property type="molecule type" value="Genomic_DNA"/>
</dbReference>
<gene>
    <name evidence="2" type="ORF">BFS30_25590</name>
</gene>
<dbReference type="AlphaFoldDB" id="A0A1D7QNI5"/>
<dbReference type="OrthoDB" id="670350at2"/>
<name>A0A1D7QNI5_9SPHI</name>
<accession>A0A1D7QNI5</accession>
<keyword evidence="3" id="KW-1185">Reference proteome</keyword>
<proteinExistence type="predicted"/>
<protein>
    <recommendedName>
        <fullName evidence="4">DUF4440 domain-containing protein</fullName>
    </recommendedName>
</protein>
<evidence type="ECO:0000256" key="1">
    <source>
        <dbReference type="SAM" id="SignalP"/>
    </source>
</evidence>
<dbReference type="Proteomes" id="UP000094313">
    <property type="component" value="Chromosome"/>
</dbReference>
<feature type="signal peptide" evidence="1">
    <location>
        <begin position="1"/>
        <end position="21"/>
    </location>
</feature>
<dbReference type="RefSeq" id="WP_069381900.1">
    <property type="nucleotide sequence ID" value="NZ_CP017141.1"/>
</dbReference>
<reference evidence="2 3" key="1">
    <citation type="submission" date="2016-08" db="EMBL/GenBank/DDBJ databases">
        <authorList>
            <person name="Seilhamer J.J."/>
        </authorList>
    </citation>
    <scope>NUCLEOTIDE SEQUENCE [LARGE SCALE GENOMIC DNA]</scope>
    <source>
        <strain evidence="2 3">DX4</strain>
    </source>
</reference>
<dbReference type="KEGG" id="psty:BFS30_25590"/>
<evidence type="ECO:0000313" key="2">
    <source>
        <dbReference type="EMBL" id="AOM80238.1"/>
    </source>
</evidence>